<dbReference type="PROSITE" id="PS50072">
    <property type="entry name" value="CSA_PPIASE_2"/>
    <property type="match status" value="1"/>
</dbReference>
<protein>
    <submittedName>
        <fullName evidence="2">Peptidyl-prolyl cis-trans isomerase-like protein</fullName>
    </submittedName>
</protein>
<gene>
    <name evidence="2" type="ORF">AKAME5_002422500</name>
</gene>
<evidence type="ECO:0000313" key="3">
    <source>
        <dbReference type="Proteomes" id="UP001279410"/>
    </source>
</evidence>
<dbReference type="Gene3D" id="2.40.100.10">
    <property type="entry name" value="Cyclophilin-like"/>
    <property type="match status" value="1"/>
</dbReference>
<keyword evidence="3" id="KW-1185">Reference proteome</keyword>
<accession>A0AAD3RM00</accession>
<dbReference type="EMBL" id="BRZM01001297">
    <property type="protein sequence ID" value="GLD72900.1"/>
    <property type="molecule type" value="Genomic_DNA"/>
</dbReference>
<dbReference type="InterPro" id="IPR029000">
    <property type="entry name" value="Cyclophilin-like_dom_sf"/>
</dbReference>
<name>A0AAD3RM00_LATJO</name>
<dbReference type="GO" id="GO:0003755">
    <property type="term" value="F:peptidyl-prolyl cis-trans isomerase activity"/>
    <property type="evidence" value="ECO:0007669"/>
    <property type="project" value="InterPro"/>
</dbReference>
<dbReference type="InterPro" id="IPR002130">
    <property type="entry name" value="Cyclophilin-type_PPIase_dom"/>
</dbReference>
<dbReference type="Pfam" id="PF00160">
    <property type="entry name" value="Pro_isomerase"/>
    <property type="match status" value="1"/>
</dbReference>
<evidence type="ECO:0000259" key="1">
    <source>
        <dbReference type="PROSITE" id="PS50072"/>
    </source>
</evidence>
<proteinExistence type="predicted"/>
<comment type="caution">
    <text evidence="2">The sequence shown here is derived from an EMBL/GenBank/DDBJ whole genome shotgun (WGS) entry which is preliminary data.</text>
</comment>
<evidence type="ECO:0000313" key="2">
    <source>
        <dbReference type="EMBL" id="GLD72900.1"/>
    </source>
</evidence>
<dbReference type="SUPFAM" id="SSF50891">
    <property type="entry name" value="Cyclophilin-like"/>
    <property type="match status" value="1"/>
</dbReference>
<feature type="domain" description="PPIase cyclophilin-type" evidence="1">
    <location>
        <begin position="132"/>
        <end position="240"/>
    </location>
</feature>
<sequence>MCVSYQISNTKKGKRHLGWKGLGPLDRRLAHFNGCINPPPYLDPHLLLCPAAGWVRSGPSSGETWDGIPGSAAVQPGGGPLRSTSVRVSTSGAAAPSEANEGRIRSLRRRAGVVRRRTEEEPEQDWLHVLQPEETIQMTFRPQQKINEKSSVLSDANDHWSAGGWGFRVWNRVRVTARRRQERRRFIHQPAQHSVKYKLDGKHVVFGSVVEGMNVVEKVESYGESSGKTKTKIIIADCGQL</sequence>
<organism evidence="2 3">
    <name type="scientific">Lates japonicus</name>
    <name type="common">Japanese lates</name>
    <dbReference type="NCBI Taxonomy" id="270547"/>
    <lineage>
        <taxon>Eukaryota</taxon>
        <taxon>Metazoa</taxon>
        <taxon>Chordata</taxon>
        <taxon>Craniata</taxon>
        <taxon>Vertebrata</taxon>
        <taxon>Euteleostomi</taxon>
        <taxon>Actinopterygii</taxon>
        <taxon>Neopterygii</taxon>
        <taxon>Teleostei</taxon>
        <taxon>Neoteleostei</taxon>
        <taxon>Acanthomorphata</taxon>
        <taxon>Carangaria</taxon>
        <taxon>Carangaria incertae sedis</taxon>
        <taxon>Centropomidae</taxon>
        <taxon>Lates</taxon>
    </lineage>
</organism>
<dbReference type="AlphaFoldDB" id="A0AAD3RM00"/>
<dbReference type="Proteomes" id="UP001279410">
    <property type="component" value="Unassembled WGS sequence"/>
</dbReference>
<keyword evidence="2" id="KW-0413">Isomerase</keyword>
<reference evidence="2" key="1">
    <citation type="submission" date="2022-08" db="EMBL/GenBank/DDBJ databases">
        <title>Genome sequencing of akame (Lates japonicus).</title>
        <authorList>
            <person name="Hashiguchi Y."/>
            <person name="Takahashi H."/>
        </authorList>
    </citation>
    <scope>NUCLEOTIDE SEQUENCE</scope>
    <source>
        <strain evidence="2">Kochi</strain>
    </source>
</reference>